<accession>A0ABW4S9F5</accession>
<gene>
    <name evidence="2" type="ORF">ACFSGJ_14465</name>
</gene>
<organism evidence="2 3">
    <name type="scientific">Halodurantibacterium flavum</name>
    <dbReference type="NCBI Taxonomy" id="1382802"/>
    <lineage>
        <taxon>Bacteria</taxon>
        <taxon>Pseudomonadati</taxon>
        <taxon>Pseudomonadota</taxon>
        <taxon>Alphaproteobacteria</taxon>
        <taxon>Rhodobacterales</taxon>
        <taxon>Paracoccaceae</taxon>
        <taxon>Halodurantibacterium</taxon>
    </lineage>
</organism>
<keyword evidence="3" id="KW-1185">Reference proteome</keyword>
<evidence type="ECO:0000256" key="1">
    <source>
        <dbReference type="SAM" id="SignalP"/>
    </source>
</evidence>
<reference evidence="3" key="1">
    <citation type="journal article" date="2019" name="Int. J. Syst. Evol. Microbiol.">
        <title>The Global Catalogue of Microorganisms (GCM) 10K type strain sequencing project: providing services to taxonomists for standard genome sequencing and annotation.</title>
        <authorList>
            <consortium name="The Broad Institute Genomics Platform"/>
            <consortium name="The Broad Institute Genome Sequencing Center for Infectious Disease"/>
            <person name="Wu L."/>
            <person name="Ma J."/>
        </authorList>
    </citation>
    <scope>NUCLEOTIDE SEQUENCE [LARGE SCALE GENOMIC DNA]</scope>
    <source>
        <strain evidence="3">CGMCC 4.7242</strain>
    </source>
</reference>
<dbReference type="Proteomes" id="UP001597353">
    <property type="component" value="Unassembled WGS sequence"/>
</dbReference>
<feature type="chain" id="PRO_5046912471" description="DUF2946 domain-containing protein" evidence="1">
    <location>
        <begin position="23"/>
        <end position="114"/>
    </location>
</feature>
<sequence>MPWSRILSGVLLALTLFLGAAATGQARGAMAAGLQITICTTAGTETIRLHDPAHMPQGAGHCPDCVLGVADLCPDTPAALPDGSIGSIRYLLAGQGAAGQPPQVARARDPPFLL</sequence>
<evidence type="ECO:0000313" key="2">
    <source>
        <dbReference type="EMBL" id="MFD1913414.1"/>
    </source>
</evidence>
<comment type="caution">
    <text evidence="2">The sequence shown here is derived from an EMBL/GenBank/DDBJ whole genome shotgun (WGS) entry which is preliminary data.</text>
</comment>
<feature type="signal peptide" evidence="1">
    <location>
        <begin position="1"/>
        <end position="22"/>
    </location>
</feature>
<protein>
    <recommendedName>
        <fullName evidence="4">DUF2946 domain-containing protein</fullName>
    </recommendedName>
</protein>
<evidence type="ECO:0000313" key="3">
    <source>
        <dbReference type="Proteomes" id="UP001597353"/>
    </source>
</evidence>
<proteinExistence type="predicted"/>
<name>A0ABW4S9F5_9RHOB</name>
<evidence type="ECO:0008006" key="4">
    <source>
        <dbReference type="Google" id="ProtNLM"/>
    </source>
</evidence>
<keyword evidence="1" id="KW-0732">Signal</keyword>
<dbReference type="EMBL" id="JBHUGH010000011">
    <property type="protein sequence ID" value="MFD1913414.1"/>
    <property type="molecule type" value="Genomic_DNA"/>
</dbReference>